<dbReference type="OrthoDB" id="1667587at2759"/>
<dbReference type="InterPro" id="IPR001680">
    <property type="entry name" value="WD40_rpt"/>
</dbReference>
<dbReference type="Gene3D" id="2.130.10.10">
    <property type="entry name" value="YVTN repeat-like/Quinoprotein amine dehydrogenase"/>
    <property type="match status" value="1"/>
</dbReference>
<sequence length="316" mass="34885">MNLSKLSNVHDTSGLLYVGFNQDQGCFAIGLDTGFRIYNCDPLTEHSRNESEEGGVSIVEMLYRTNYLALVGGGRNPRYAPNKVVVYDSKNTKPVFELEYKSQVKNVKLRKDRLTVVLCNKVYVYHLSIPPQLLHTFETCDNDKGLAAISTLPNQAILTIPAKQKGHVQIIDLNTLGYTSNELAPPLLTQPIPDPSTTTTVNVSMIHAHSGRLNSLALNQDGTRCATSSDKGTLIRVFDTTTGTLLHELRRGVDRAEIYNIAFNSDSTRLCISSDKGTIHLFNLDPSVVIEHKPRGPVYGQIPETIPKVNHGLTLL</sequence>
<proteinExistence type="inferred from homology"/>
<evidence type="ECO:0000256" key="2">
    <source>
        <dbReference type="ARBA" id="ARBA00022737"/>
    </source>
</evidence>
<accession>A0A367ILB1</accession>
<reference evidence="4 5" key="1">
    <citation type="journal article" date="2018" name="G3 (Bethesda)">
        <title>Phylogenetic and Phylogenomic Definition of Rhizopus Species.</title>
        <authorList>
            <person name="Gryganskyi A.P."/>
            <person name="Golan J."/>
            <person name="Dolatabadi S."/>
            <person name="Mondo S."/>
            <person name="Robb S."/>
            <person name="Idnurm A."/>
            <person name="Muszewska A."/>
            <person name="Steczkiewicz K."/>
            <person name="Masonjones S."/>
            <person name="Liao H.L."/>
            <person name="Gajdeczka M.T."/>
            <person name="Anike F."/>
            <person name="Vuek A."/>
            <person name="Anishchenko I.M."/>
            <person name="Voigt K."/>
            <person name="de Hoog G.S."/>
            <person name="Smith M.E."/>
            <person name="Heitman J."/>
            <person name="Vilgalys R."/>
            <person name="Stajich J.E."/>
        </authorList>
    </citation>
    <scope>NUCLEOTIDE SEQUENCE [LARGE SCALE GENOMIC DNA]</scope>
    <source>
        <strain evidence="4 5">LSU 92-RS-03</strain>
    </source>
</reference>
<organism evidence="4 5">
    <name type="scientific">Rhizopus stolonifer</name>
    <name type="common">Rhizopus nigricans</name>
    <dbReference type="NCBI Taxonomy" id="4846"/>
    <lineage>
        <taxon>Eukaryota</taxon>
        <taxon>Fungi</taxon>
        <taxon>Fungi incertae sedis</taxon>
        <taxon>Mucoromycota</taxon>
        <taxon>Mucoromycotina</taxon>
        <taxon>Mucoromycetes</taxon>
        <taxon>Mucorales</taxon>
        <taxon>Mucorineae</taxon>
        <taxon>Rhizopodaceae</taxon>
        <taxon>Rhizopus</taxon>
    </lineage>
</organism>
<evidence type="ECO:0000256" key="1">
    <source>
        <dbReference type="ARBA" id="ARBA00022574"/>
    </source>
</evidence>
<keyword evidence="2" id="KW-0677">Repeat</keyword>
<evidence type="ECO:0000313" key="4">
    <source>
        <dbReference type="EMBL" id="RCH78423.1"/>
    </source>
</evidence>
<dbReference type="InterPro" id="IPR015943">
    <property type="entry name" value="WD40/YVTN_repeat-like_dom_sf"/>
</dbReference>
<keyword evidence="5" id="KW-1185">Reference proteome</keyword>
<feature type="non-terminal residue" evidence="4">
    <location>
        <position position="316"/>
    </location>
</feature>
<dbReference type="EMBL" id="PJQM01007257">
    <property type="protein sequence ID" value="RCH78423.1"/>
    <property type="molecule type" value="Genomic_DNA"/>
</dbReference>
<evidence type="ECO:0000256" key="3">
    <source>
        <dbReference type="ARBA" id="ARBA00025740"/>
    </source>
</evidence>
<dbReference type="STRING" id="4846.A0A367ILB1"/>
<comment type="caution">
    <text evidence="4">The sequence shown here is derived from an EMBL/GenBank/DDBJ whole genome shotgun (WGS) entry which is preliminary data.</text>
</comment>
<keyword evidence="1" id="KW-0853">WD repeat</keyword>
<dbReference type="Pfam" id="PF21032">
    <property type="entry name" value="PROPPIN"/>
    <property type="match status" value="2"/>
</dbReference>
<dbReference type="InterPro" id="IPR036322">
    <property type="entry name" value="WD40_repeat_dom_sf"/>
</dbReference>
<evidence type="ECO:0000313" key="5">
    <source>
        <dbReference type="Proteomes" id="UP000253551"/>
    </source>
</evidence>
<dbReference type="InterPro" id="IPR048720">
    <property type="entry name" value="PROPPIN"/>
</dbReference>
<dbReference type="AlphaFoldDB" id="A0A367ILB1"/>
<protein>
    <submittedName>
        <fullName evidence="4">WD repeat domain phosphoinositide-interacting protein 3</fullName>
    </submittedName>
</protein>
<dbReference type="SUPFAM" id="SSF50978">
    <property type="entry name" value="WD40 repeat-like"/>
    <property type="match status" value="1"/>
</dbReference>
<dbReference type="PANTHER" id="PTHR11227">
    <property type="entry name" value="WD-REPEAT PROTEIN INTERACTING WITH PHOSPHOINOSIDES WIPI -RELATED"/>
    <property type="match status" value="1"/>
</dbReference>
<dbReference type="GO" id="GO:0005737">
    <property type="term" value="C:cytoplasm"/>
    <property type="evidence" value="ECO:0007669"/>
    <property type="project" value="UniProtKB-ARBA"/>
</dbReference>
<name>A0A367ILB1_RHIST</name>
<gene>
    <name evidence="4" type="primary">WDR45L_2</name>
    <name evidence="4" type="ORF">CU098_004777</name>
</gene>
<comment type="similarity">
    <text evidence="3">Belongs to the WD repeat PROPPIN family.</text>
</comment>
<dbReference type="Proteomes" id="UP000253551">
    <property type="component" value="Unassembled WGS sequence"/>
</dbReference>
<dbReference type="SMART" id="SM00320">
    <property type="entry name" value="WD40"/>
    <property type="match status" value="2"/>
</dbReference>